<comment type="caution">
    <text evidence="12">Lacks conserved residue(s) required for the propagation of feature annotation.</text>
</comment>
<evidence type="ECO:0000256" key="1">
    <source>
        <dbReference type="ARBA" id="ARBA00004496"/>
    </source>
</evidence>
<reference evidence="15 16" key="1">
    <citation type="journal article" date="2018" name="Syst. Appl. Microbiol.">
        <title>Abditibacterium utsteinense sp. nov., the first cultivated member of candidate phylum FBP, isolated from ice-free Antarctic soil samples.</title>
        <authorList>
            <person name="Tahon G."/>
            <person name="Tytgat B."/>
            <person name="Lebbe L."/>
            <person name="Carlier A."/>
            <person name="Willems A."/>
        </authorList>
    </citation>
    <scope>NUCLEOTIDE SEQUENCE [LARGE SCALE GENOMIC DNA]</scope>
    <source>
        <strain evidence="15 16">LMG 29911</strain>
    </source>
</reference>
<feature type="repeat" description="ANK" evidence="13">
    <location>
        <begin position="347"/>
        <end position="379"/>
    </location>
</feature>
<dbReference type="FunCoup" id="A0A2S8SRR0">
    <property type="interactions" value="348"/>
</dbReference>
<dbReference type="UniPathway" id="UPA00219"/>
<dbReference type="GO" id="GO:0008360">
    <property type="term" value="P:regulation of cell shape"/>
    <property type="evidence" value="ECO:0007669"/>
    <property type="project" value="UniProtKB-KW"/>
</dbReference>
<comment type="function">
    <text evidence="12">Cell wall formation. Adds enolpyruvyl to UDP-N-acetylglucosamine.</text>
</comment>
<comment type="similarity">
    <text evidence="10 12">Belongs to the EPSP synthase family. MurA subfamily.</text>
</comment>
<keyword evidence="12" id="KW-0670">Pyruvate</keyword>
<dbReference type="HAMAP" id="MF_00111">
    <property type="entry name" value="MurA"/>
    <property type="match status" value="1"/>
</dbReference>
<evidence type="ECO:0000259" key="14">
    <source>
        <dbReference type="Pfam" id="PF00275"/>
    </source>
</evidence>
<dbReference type="GO" id="GO:0008760">
    <property type="term" value="F:UDP-N-acetylglucosamine 1-carboxyvinyltransferase activity"/>
    <property type="evidence" value="ECO:0007669"/>
    <property type="project" value="UniProtKB-UniRule"/>
</dbReference>
<keyword evidence="9 12" id="KW-0961">Cell wall biogenesis/degradation</keyword>
<dbReference type="PANTHER" id="PTHR43783:SF1">
    <property type="entry name" value="UDP-N-ACETYLGLUCOSAMINE 1-CARBOXYVINYLTRANSFERASE"/>
    <property type="match status" value="1"/>
</dbReference>
<dbReference type="AlphaFoldDB" id="A0A2S8SRR0"/>
<feature type="binding site" evidence="12">
    <location>
        <position position="334"/>
    </location>
    <ligand>
        <name>UDP-N-acetyl-alpha-D-glucosamine</name>
        <dbReference type="ChEBI" id="CHEBI:57705"/>
    </ligand>
</feature>
<organism evidence="15 16">
    <name type="scientific">Abditibacterium utsteinense</name>
    <dbReference type="NCBI Taxonomy" id="1960156"/>
    <lineage>
        <taxon>Bacteria</taxon>
        <taxon>Pseudomonadati</taxon>
        <taxon>Abditibacteriota</taxon>
        <taxon>Abditibacteriia</taxon>
        <taxon>Abditibacteriales</taxon>
        <taxon>Abditibacteriaceae</taxon>
        <taxon>Abditibacterium</taxon>
    </lineage>
</organism>
<comment type="catalytic activity">
    <reaction evidence="11 12">
        <text>phosphoenolpyruvate + UDP-N-acetyl-alpha-D-glucosamine = UDP-N-acetyl-3-O-(1-carboxyvinyl)-alpha-D-glucosamine + phosphate</text>
        <dbReference type="Rhea" id="RHEA:18681"/>
        <dbReference type="ChEBI" id="CHEBI:43474"/>
        <dbReference type="ChEBI" id="CHEBI:57705"/>
        <dbReference type="ChEBI" id="CHEBI:58702"/>
        <dbReference type="ChEBI" id="CHEBI:68483"/>
        <dbReference type="EC" id="2.5.1.7"/>
    </reaction>
</comment>
<evidence type="ECO:0000256" key="9">
    <source>
        <dbReference type="ARBA" id="ARBA00023316"/>
    </source>
</evidence>
<evidence type="ECO:0000256" key="13">
    <source>
        <dbReference type="PROSITE-ProRule" id="PRU00023"/>
    </source>
</evidence>
<evidence type="ECO:0000256" key="5">
    <source>
        <dbReference type="ARBA" id="ARBA00022679"/>
    </source>
</evidence>
<protein>
    <recommendedName>
        <fullName evidence="12">UDP-N-acetylglucosamine 1-carboxyvinyltransferase</fullName>
        <ecNumber evidence="12">2.5.1.7</ecNumber>
    </recommendedName>
    <alternativeName>
        <fullName evidence="12">Enoylpyruvate transferase</fullName>
    </alternativeName>
    <alternativeName>
        <fullName evidence="12">UDP-N-acetylglucosamine enolpyruvyl transferase</fullName>
        <shortName evidence="12">EPT</shortName>
    </alternativeName>
</protein>
<keyword evidence="16" id="KW-1185">Reference proteome</keyword>
<dbReference type="InterPro" id="IPR050068">
    <property type="entry name" value="MurA_subfamily"/>
</dbReference>
<feature type="binding site" evidence="12">
    <location>
        <begin position="49"/>
        <end position="50"/>
    </location>
    <ligand>
        <name>phosphoenolpyruvate</name>
        <dbReference type="ChEBI" id="CHEBI:58702"/>
    </ligand>
</feature>
<feature type="domain" description="Enolpyruvate transferase" evidence="14">
    <location>
        <begin position="36"/>
        <end position="435"/>
    </location>
</feature>
<name>A0A2S8SRR0_9BACT</name>
<dbReference type="Pfam" id="PF00275">
    <property type="entry name" value="EPSP_synthase"/>
    <property type="match status" value="1"/>
</dbReference>
<dbReference type="GO" id="GO:0051301">
    <property type="term" value="P:cell division"/>
    <property type="evidence" value="ECO:0007669"/>
    <property type="project" value="UniProtKB-KW"/>
</dbReference>
<dbReference type="SUPFAM" id="SSF55205">
    <property type="entry name" value="EPT/RTPC-like"/>
    <property type="match status" value="1"/>
</dbReference>
<dbReference type="GO" id="GO:0019277">
    <property type="term" value="P:UDP-N-acetylgalactosamine biosynthetic process"/>
    <property type="evidence" value="ECO:0007669"/>
    <property type="project" value="InterPro"/>
</dbReference>
<dbReference type="OrthoDB" id="9803760at2"/>
<keyword evidence="3 12" id="KW-0963">Cytoplasm</keyword>
<keyword evidence="8 12" id="KW-0131">Cell cycle</keyword>
<dbReference type="EMBL" id="NIGF01000011">
    <property type="protein sequence ID" value="PQV63494.1"/>
    <property type="molecule type" value="Genomic_DNA"/>
</dbReference>
<evidence type="ECO:0000256" key="7">
    <source>
        <dbReference type="ARBA" id="ARBA00022984"/>
    </source>
</evidence>
<evidence type="ECO:0000256" key="2">
    <source>
        <dbReference type="ARBA" id="ARBA00004752"/>
    </source>
</evidence>
<gene>
    <name evidence="12" type="primary">murA</name>
    <name evidence="15" type="ORF">B1R32_11155</name>
</gene>
<dbReference type="RefSeq" id="WP_106380378.1">
    <property type="nucleotide sequence ID" value="NZ_NIGF01000011.1"/>
</dbReference>
<evidence type="ECO:0000256" key="8">
    <source>
        <dbReference type="ARBA" id="ARBA00023306"/>
    </source>
</evidence>
<evidence type="ECO:0000313" key="15">
    <source>
        <dbReference type="EMBL" id="PQV63494.1"/>
    </source>
</evidence>
<dbReference type="InterPro" id="IPR013792">
    <property type="entry name" value="RNA3'P_cycl/enolpyr_Trfase_a/b"/>
</dbReference>
<feature type="binding site" evidence="12">
    <location>
        <position position="356"/>
    </location>
    <ligand>
        <name>UDP-N-acetyl-alpha-D-glucosamine</name>
        <dbReference type="ChEBI" id="CHEBI:57705"/>
    </ligand>
</feature>
<dbReference type="PROSITE" id="PS50088">
    <property type="entry name" value="ANK_REPEAT"/>
    <property type="match status" value="1"/>
</dbReference>
<comment type="caution">
    <text evidence="15">The sequence shown here is derived from an EMBL/GenBank/DDBJ whole genome shotgun (WGS) entry which is preliminary data.</text>
</comment>
<dbReference type="GO" id="GO:0005737">
    <property type="term" value="C:cytoplasm"/>
    <property type="evidence" value="ECO:0007669"/>
    <property type="project" value="UniProtKB-SubCell"/>
</dbReference>
<feature type="binding site" evidence="12">
    <location>
        <position position="120"/>
    </location>
    <ligand>
        <name>UDP-N-acetyl-alpha-D-glucosamine</name>
        <dbReference type="ChEBI" id="CHEBI:57705"/>
    </ligand>
</feature>
<dbReference type="GO" id="GO:0009252">
    <property type="term" value="P:peptidoglycan biosynthetic process"/>
    <property type="evidence" value="ECO:0007669"/>
    <property type="project" value="UniProtKB-UniRule"/>
</dbReference>
<dbReference type="InterPro" id="IPR002110">
    <property type="entry name" value="Ankyrin_rpt"/>
</dbReference>
<keyword evidence="4 12" id="KW-0132">Cell division</keyword>
<dbReference type="PANTHER" id="PTHR43783">
    <property type="entry name" value="UDP-N-ACETYLGLUCOSAMINE 1-CARBOXYVINYLTRANSFERASE"/>
    <property type="match status" value="1"/>
</dbReference>
<evidence type="ECO:0000256" key="10">
    <source>
        <dbReference type="ARBA" id="ARBA00038367"/>
    </source>
</evidence>
<keyword evidence="5 12" id="KW-0808">Transferase</keyword>
<dbReference type="NCBIfam" id="NF006873">
    <property type="entry name" value="PRK09369.1"/>
    <property type="match status" value="1"/>
</dbReference>
<comment type="subcellular location">
    <subcellularLocation>
        <location evidence="1 12">Cytoplasm</location>
    </subcellularLocation>
</comment>
<keyword evidence="6 12" id="KW-0133">Cell shape</keyword>
<dbReference type="Gene3D" id="3.65.10.10">
    <property type="entry name" value="Enolpyruvate transferase domain"/>
    <property type="match status" value="2"/>
</dbReference>
<dbReference type="InterPro" id="IPR005750">
    <property type="entry name" value="UDP_GlcNAc_COvinyl_MurA"/>
</dbReference>
<dbReference type="Proteomes" id="UP000237684">
    <property type="component" value="Unassembled WGS sequence"/>
</dbReference>
<dbReference type="InterPro" id="IPR036968">
    <property type="entry name" value="Enolpyruvate_Tfrase_sf"/>
</dbReference>
<sequence length="448" mass="47305">MTHSPNTQDVLNGVSPLISPAEKPEKISERFVVSGGFALHGEVQISGSKNSSLPIMAAALLASKGECVLHNVPRISDTDLMCQMLQSLGAKVRRENNAVIVDASNLSTHVAPGGLVRAMRASFYVAAPLLARLRKAEVPLPGGCVLGPRPVNYHIDAFTAMGAHIVVEHGSMIAHAPIWDGATIYLEPKNSSVGATVNIMMAACLANGTTTIENAAREPEVVNLGEFLNKMGGKIVGAGSSTIVIEGVKELHGTEHAIFNDRIEAGTFLAAAGVTGGDITVRGIGPAHLPVFVDKLAEAGLFIQQGHDWIRAVKRGPLRPVDVSTAPFPGFATDLQPPFVAMMLRADGRSAIHENLYDGRFNYIPELARMGADIDLDGTTAFIRGVPKLSGAEVMSTDLRAGAALVLAGLAADGDTEVSKIHYIDRGYENLVGKLTDLGAHITRKRVS</sequence>
<evidence type="ECO:0000256" key="12">
    <source>
        <dbReference type="HAMAP-Rule" id="MF_00111"/>
    </source>
</evidence>
<evidence type="ECO:0000256" key="3">
    <source>
        <dbReference type="ARBA" id="ARBA00022490"/>
    </source>
</evidence>
<dbReference type="NCBIfam" id="TIGR01072">
    <property type="entry name" value="murA"/>
    <property type="match status" value="1"/>
</dbReference>
<proteinExistence type="inferred from homology"/>
<keyword evidence="13" id="KW-0040">ANK repeat</keyword>
<accession>A0A2S8SRR0</accession>
<dbReference type="EC" id="2.5.1.7" evidence="12"/>
<comment type="pathway">
    <text evidence="2 12">Cell wall biogenesis; peptidoglycan biosynthesis.</text>
</comment>
<evidence type="ECO:0000313" key="16">
    <source>
        <dbReference type="Proteomes" id="UP000237684"/>
    </source>
</evidence>
<dbReference type="CDD" id="cd01555">
    <property type="entry name" value="UdpNAET"/>
    <property type="match status" value="1"/>
</dbReference>
<dbReference type="InterPro" id="IPR001986">
    <property type="entry name" value="Enolpyruvate_Tfrase_dom"/>
</dbReference>
<dbReference type="InParanoid" id="A0A2S8SRR0"/>
<evidence type="ECO:0000256" key="11">
    <source>
        <dbReference type="ARBA" id="ARBA00047527"/>
    </source>
</evidence>
<dbReference type="GO" id="GO:0071555">
    <property type="term" value="P:cell wall organization"/>
    <property type="evidence" value="ECO:0007669"/>
    <property type="project" value="UniProtKB-KW"/>
</dbReference>
<evidence type="ECO:0000256" key="6">
    <source>
        <dbReference type="ARBA" id="ARBA00022960"/>
    </source>
</evidence>
<feature type="active site" description="Proton donor" evidence="12">
    <location>
        <position position="144"/>
    </location>
</feature>
<evidence type="ECO:0000256" key="4">
    <source>
        <dbReference type="ARBA" id="ARBA00022618"/>
    </source>
</evidence>
<keyword evidence="7 12" id="KW-0573">Peptidoglycan synthesis</keyword>
<feature type="modified residue" description="2-(S-cysteinyl)pyruvic acid O-phosphothioketal" evidence="12">
    <location>
        <position position="144"/>
    </location>
</feature>